<dbReference type="InterPro" id="IPR020556">
    <property type="entry name" value="Amidase_CS"/>
</dbReference>
<dbReference type="STRING" id="1834516.BL253_03065"/>
<comment type="caution">
    <text evidence="3">The sequence shown here is derived from an EMBL/GenBank/DDBJ whole genome shotgun (WGS) entry which is preliminary data.</text>
</comment>
<dbReference type="AlphaFoldDB" id="A0A1V2IK19"/>
<name>A0A1V2IK19_9ACTN</name>
<evidence type="ECO:0000313" key="3">
    <source>
        <dbReference type="EMBL" id="ONH32751.1"/>
    </source>
</evidence>
<dbReference type="Pfam" id="PF01425">
    <property type="entry name" value="Amidase"/>
    <property type="match status" value="1"/>
</dbReference>
<dbReference type="InterPro" id="IPR036928">
    <property type="entry name" value="AS_sf"/>
</dbReference>
<dbReference type="EMBL" id="MOMC01000008">
    <property type="protein sequence ID" value="ONH32751.1"/>
    <property type="molecule type" value="Genomic_DNA"/>
</dbReference>
<evidence type="ECO:0000259" key="2">
    <source>
        <dbReference type="Pfam" id="PF01425"/>
    </source>
</evidence>
<dbReference type="OrthoDB" id="5175573at2"/>
<accession>A0A1V2IK19</accession>
<dbReference type="InterPro" id="IPR000120">
    <property type="entry name" value="Amidase"/>
</dbReference>
<dbReference type="Proteomes" id="UP000188929">
    <property type="component" value="Unassembled WGS sequence"/>
</dbReference>
<sequence>MDFARYRSLDGLAMAELVASGEVKPAELLTAARERAAAVNPKINAIVRPMDAIADQRLNEELTGPFAGVPFLLKDLGQDYAGVPTSAGCRALADRMATEHSTVVQRWLDAGLVIFGKTNTPEFGSKAITEPALWGPARNPWNPAHTPGGSSGGSAAAVAAGIVPVAGANDGGGSIRIPAACCGLFGLKAGRGVIPHGPADAEGGTGLSTHGVVSRSVRDTAAMLDLLAGADPYSPYLPAEQPPGHYLAEAGRAPGRLRIGVRVTSALNPSPSPDAVAAVEGASALLAELGHDVERVEPVVDERALATDFLTYWFVKSARLVAEAREVRPGDDGFETDTLITAEMGRATNAVAVQRAVERWHGYTRALVDFHRSYDLLLTPTLAREPLRVGEIATAARERAAGTLMVRLRGGALLRRLGLVEKAVLANLGWVPYTQLSNMTGRPSMSVPLHWTAGGLPLGVQFVAALGGEGTLLRLAAQLESARPWFDRHPPEEALTTGSR</sequence>
<dbReference type="PANTHER" id="PTHR11895:SF7">
    <property type="entry name" value="GLUTAMYL-TRNA(GLN) AMIDOTRANSFERASE SUBUNIT A, MITOCHONDRIAL"/>
    <property type="match status" value="1"/>
</dbReference>
<feature type="domain" description="Amidase" evidence="2">
    <location>
        <begin position="27"/>
        <end position="473"/>
    </location>
</feature>
<keyword evidence="4" id="KW-1185">Reference proteome</keyword>
<dbReference type="Gene3D" id="3.90.1300.10">
    <property type="entry name" value="Amidase signature (AS) domain"/>
    <property type="match status" value="1"/>
</dbReference>
<protein>
    <submittedName>
        <fullName evidence="3">Amidase</fullName>
    </submittedName>
</protein>
<evidence type="ECO:0000313" key="4">
    <source>
        <dbReference type="Proteomes" id="UP000188929"/>
    </source>
</evidence>
<organism evidence="3 4">
    <name type="scientific">Pseudofrankia asymbiotica</name>
    <dbReference type="NCBI Taxonomy" id="1834516"/>
    <lineage>
        <taxon>Bacteria</taxon>
        <taxon>Bacillati</taxon>
        <taxon>Actinomycetota</taxon>
        <taxon>Actinomycetes</taxon>
        <taxon>Frankiales</taxon>
        <taxon>Frankiaceae</taxon>
        <taxon>Pseudofrankia</taxon>
    </lineage>
</organism>
<dbReference type="InterPro" id="IPR023631">
    <property type="entry name" value="Amidase_dom"/>
</dbReference>
<dbReference type="SUPFAM" id="SSF75304">
    <property type="entry name" value="Amidase signature (AS) enzymes"/>
    <property type="match status" value="1"/>
</dbReference>
<proteinExistence type="inferred from homology"/>
<evidence type="ECO:0000256" key="1">
    <source>
        <dbReference type="ARBA" id="ARBA00009199"/>
    </source>
</evidence>
<dbReference type="RefSeq" id="WP_076813416.1">
    <property type="nucleotide sequence ID" value="NZ_MOMC01000008.1"/>
</dbReference>
<dbReference type="PANTHER" id="PTHR11895">
    <property type="entry name" value="TRANSAMIDASE"/>
    <property type="match status" value="1"/>
</dbReference>
<reference evidence="4" key="1">
    <citation type="submission" date="2016-10" db="EMBL/GenBank/DDBJ databases">
        <title>Frankia sp. NRRL B-16386 Genome sequencing.</title>
        <authorList>
            <person name="Ghodhbane-Gtari F."/>
            <person name="Swanson E."/>
            <person name="Gueddou A."/>
            <person name="Hezbri K."/>
            <person name="Ktari K."/>
            <person name="Nouioui I."/>
            <person name="Morris K."/>
            <person name="Simpson S."/>
            <person name="Abebe-Akele F."/>
            <person name="Thomas K."/>
            <person name="Gtari M."/>
            <person name="Tisa L.S."/>
        </authorList>
    </citation>
    <scope>NUCLEOTIDE SEQUENCE [LARGE SCALE GENOMIC DNA]</scope>
    <source>
        <strain evidence="4">NRRL B-16386</strain>
    </source>
</reference>
<dbReference type="GO" id="GO:0003824">
    <property type="term" value="F:catalytic activity"/>
    <property type="evidence" value="ECO:0007669"/>
    <property type="project" value="InterPro"/>
</dbReference>
<comment type="similarity">
    <text evidence="1">Belongs to the amidase family.</text>
</comment>
<dbReference type="PROSITE" id="PS00571">
    <property type="entry name" value="AMIDASES"/>
    <property type="match status" value="1"/>
</dbReference>
<gene>
    <name evidence="3" type="ORF">BL253_03065</name>
</gene>